<evidence type="ECO:0000256" key="1">
    <source>
        <dbReference type="SAM" id="Coils"/>
    </source>
</evidence>
<dbReference type="STRING" id="151894.SAMN04488524_4091"/>
<sequence>MKPIYIPILLLLIFFQGCGLNEREKNLKKLQQETAQKEQELLAWEQRLKLKEQELDHIKLSLDSAKKQIDSVGVHNPALIGKWTVKMTCTETTCEGSALGDTKTEQWEISYKENNVIVKAYAGPVLIRVYIGSYRNDVLKIVDEKPNSGALISATLNFTGAEKMEGSREIQQKDCKIVYALNARKLK</sequence>
<feature type="coiled-coil region" evidence="1">
    <location>
        <begin position="20"/>
        <end position="68"/>
    </location>
</feature>
<dbReference type="Proteomes" id="UP000192756">
    <property type="component" value="Unassembled WGS sequence"/>
</dbReference>
<accession>A0A1W2DVG7</accession>
<evidence type="ECO:0000313" key="2">
    <source>
        <dbReference type="EMBL" id="SMD01082.1"/>
    </source>
</evidence>
<name>A0A1W2DVG7_9SPHI</name>
<keyword evidence="3" id="KW-1185">Reference proteome</keyword>
<proteinExistence type="predicted"/>
<gene>
    <name evidence="2" type="ORF">SAMN04488524_4091</name>
</gene>
<dbReference type="EMBL" id="FWXT01000004">
    <property type="protein sequence ID" value="SMD01082.1"/>
    <property type="molecule type" value="Genomic_DNA"/>
</dbReference>
<organism evidence="2 3">
    <name type="scientific">Pedobacter africanus</name>
    <dbReference type="NCBI Taxonomy" id="151894"/>
    <lineage>
        <taxon>Bacteria</taxon>
        <taxon>Pseudomonadati</taxon>
        <taxon>Bacteroidota</taxon>
        <taxon>Sphingobacteriia</taxon>
        <taxon>Sphingobacteriales</taxon>
        <taxon>Sphingobacteriaceae</taxon>
        <taxon>Pedobacter</taxon>
    </lineage>
</organism>
<evidence type="ECO:0000313" key="3">
    <source>
        <dbReference type="Proteomes" id="UP000192756"/>
    </source>
</evidence>
<dbReference type="RefSeq" id="WP_084240872.1">
    <property type="nucleotide sequence ID" value="NZ_FWXT01000004.1"/>
</dbReference>
<protein>
    <submittedName>
        <fullName evidence="2">Uncharacterized protein</fullName>
    </submittedName>
</protein>
<dbReference type="OrthoDB" id="766447at2"/>
<dbReference type="PROSITE" id="PS51257">
    <property type="entry name" value="PROKAR_LIPOPROTEIN"/>
    <property type="match status" value="1"/>
</dbReference>
<reference evidence="3" key="1">
    <citation type="submission" date="2017-04" db="EMBL/GenBank/DDBJ databases">
        <authorList>
            <person name="Varghese N."/>
            <person name="Submissions S."/>
        </authorList>
    </citation>
    <scope>NUCLEOTIDE SEQUENCE [LARGE SCALE GENOMIC DNA]</scope>
    <source>
        <strain evidence="3">DSM 12126</strain>
    </source>
</reference>
<dbReference type="AlphaFoldDB" id="A0A1W2DVG7"/>
<keyword evidence="1" id="KW-0175">Coiled coil</keyword>